<dbReference type="InterPro" id="IPR051114">
    <property type="entry name" value="Mito_RNA_Proc_CCM1"/>
</dbReference>
<dbReference type="GO" id="GO:0007005">
    <property type="term" value="P:mitochondrion organization"/>
    <property type="evidence" value="ECO:0007669"/>
    <property type="project" value="TreeGrafter"/>
</dbReference>
<dbReference type="SUPFAM" id="SSF48452">
    <property type="entry name" value="TPR-like"/>
    <property type="match status" value="1"/>
</dbReference>
<comment type="caution">
    <text evidence="2">The sequence shown here is derived from an EMBL/GenBank/DDBJ whole genome shotgun (WGS) entry which is preliminary data.</text>
</comment>
<accession>A0A9W7ZVS6</accession>
<sequence length="1180" mass="136511">MIHSLKAALQIFRSNKSKSNADKVWDSYRAIVKGDPKVAGTIDPESVMLLLRSIRKRITKLRDPVRAVQQSQQVWHDLKSARPLRPLEYSQFINSFAQAKRFDLVDKCLEQAKSDNLDGDHDLQSTILFAELQRNNIDKAMSIFEQLKKNNKVNIYQYTMLLSYYFTKKDIKKLFEVYDLLMADGIRPNIVVYSTMAHACISHENNPIVMARFSQVLSDMSSWNIHPNKKFINEIAEAYIKVNRFELVEPLVDRIVSSGGRIPLGLYHSWVKALALDKRFDKIQAVMEQVKNAQYQLNPWFLVTLIRIFSRAKMFDKATEYYKQLNDMNINTTTSVANVIVDYHLRCAQYHMSNQQQATARDQVAKGCEYADSAIRNNTLIDPRILAWLQGFTKSLLGSQKAKQLFDTMLKSDYQVGSDSYREAIQLAIAQNDFEGAVSMFHVYLDKLVKESKTRKFLPKHCLLAQDHIKFYGILTDTYGFEATLTIFETMEQIKLPHLALPYDILISRALDIQKIESIYTLTKGAVQYNCYLRPKTISRIFRLFYDHKEWVDIDNLFKYLERTNALSAVTSLTWSQYLESCLSDNGDQCSWVDFEWIFVKATDNPKFHLVWAKILKHLISHNHYGPLFRLLNLPSIHNIDNSGVIVRDMTIYLLRHLRDTDNFESAIEVWKWVLGNDSKVDVDPTQYNLALSTLASKNPSEKSVLSNRLWLVKTTLEKMYNSIKSKPTIEISSKSFLHVAGFFARYDPEGPKTVNKILQIMEDFGMKPNIAIYTTIMDGYFRQGRRKEAIRVIEMAGKLDLKRDRKSTISGDDNYGIPRYSKDSMNIITYTAILHSLAREIKSHDDQYVQVMLDFFSTMKIQGNIPNAHTYSVLLQAFVQSRDTKRFDKIVQDMYLHGVSNDIVISSQVLNNLTTKGNIHNILDFFSAIVNESHLSHARNTAYITSTSILANRDRDYSYNHSQMPEKKMSPAASYNSTKHLLIIQSRRILNIEIRPIYQRIKDINSYLLKNLLNSLALHNNGRHQQRHLSIQQQIKKSMLYMYNIMISYYVSNDDYKSANLLLKSLRDLNISPNVVTYTIFLQHIAASTHHNLAVIKKTPTETTTTTTIVKINDIPEQQQQQHRHQGSNEIPLLREKNHIYQDTTPLAIWKMMLSNGIKPDNYSKSLLNSLLKKMYLKN</sequence>
<name>A0A9W7ZVS6_9FUNG</name>
<dbReference type="GO" id="GO:0006396">
    <property type="term" value="P:RNA processing"/>
    <property type="evidence" value="ECO:0007669"/>
    <property type="project" value="TreeGrafter"/>
</dbReference>
<evidence type="ECO:0000313" key="2">
    <source>
        <dbReference type="EMBL" id="KAJ1917631.1"/>
    </source>
</evidence>
<dbReference type="Pfam" id="PF13812">
    <property type="entry name" value="PPR_3"/>
    <property type="match status" value="3"/>
</dbReference>
<protein>
    <recommendedName>
        <fullName evidence="4">Pentacotripeptide-repeat region of PRORP domain-containing protein</fullName>
    </recommendedName>
</protein>
<evidence type="ECO:0000256" key="1">
    <source>
        <dbReference type="PROSITE-ProRule" id="PRU00708"/>
    </source>
</evidence>
<dbReference type="PANTHER" id="PTHR47934:SF6">
    <property type="entry name" value="MITOCHONDRIAL GROUP I INTRON SPLICING FACTOR CCM1-RELATED"/>
    <property type="match status" value="1"/>
</dbReference>
<evidence type="ECO:0008006" key="4">
    <source>
        <dbReference type="Google" id="ProtNLM"/>
    </source>
</evidence>
<dbReference type="InterPro" id="IPR011990">
    <property type="entry name" value="TPR-like_helical_dom_sf"/>
</dbReference>
<feature type="repeat" description="PPR" evidence="1">
    <location>
        <begin position="154"/>
        <end position="188"/>
    </location>
</feature>
<proteinExistence type="predicted"/>
<reference evidence="2" key="1">
    <citation type="submission" date="2022-07" db="EMBL/GenBank/DDBJ databases">
        <title>Phylogenomic reconstructions and comparative analyses of Kickxellomycotina fungi.</title>
        <authorList>
            <person name="Reynolds N.K."/>
            <person name="Stajich J.E."/>
            <person name="Barry K."/>
            <person name="Grigoriev I.V."/>
            <person name="Crous P."/>
            <person name="Smith M.E."/>
        </authorList>
    </citation>
    <scope>NUCLEOTIDE SEQUENCE</scope>
    <source>
        <strain evidence="2">NBRC 100468</strain>
    </source>
</reference>
<dbReference type="AlphaFoldDB" id="A0A9W7ZVS6"/>
<dbReference type="Gene3D" id="1.25.40.10">
    <property type="entry name" value="Tetratricopeptide repeat domain"/>
    <property type="match status" value="5"/>
</dbReference>
<gene>
    <name evidence="2" type="ORF">H4219_003093</name>
</gene>
<dbReference type="GO" id="GO:0003729">
    <property type="term" value="F:mRNA binding"/>
    <property type="evidence" value="ECO:0007669"/>
    <property type="project" value="TreeGrafter"/>
</dbReference>
<dbReference type="PANTHER" id="PTHR47934">
    <property type="entry name" value="PENTATRICOPEPTIDE REPEAT-CONTAINING PROTEIN PET309, MITOCHONDRIAL"/>
    <property type="match status" value="1"/>
</dbReference>
<dbReference type="InterPro" id="IPR002885">
    <property type="entry name" value="PPR_rpt"/>
</dbReference>
<evidence type="ECO:0000313" key="3">
    <source>
        <dbReference type="Proteomes" id="UP001150538"/>
    </source>
</evidence>
<dbReference type="NCBIfam" id="TIGR00756">
    <property type="entry name" value="PPR"/>
    <property type="match status" value="2"/>
</dbReference>
<dbReference type="GO" id="GO:0005739">
    <property type="term" value="C:mitochondrion"/>
    <property type="evidence" value="ECO:0007669"/>
    <property type="project" value="TreeGrafter"/>
</dbReference>
<dbReference type="EMBL" id="JANBPU010000066">
    <property type="protein sequence ID" value="KAJ1917631.1"/>
    <property type="molecule type" value="Genomic_DNA"/>
</dbReference>
<organism evidence="2 3">
    <name type="scientific">Mycoemilia scoparia</name>
    <dbReference type="NCBI Taxonomy" id="417184"/>
    <lineage>
        <taxon>Eukaryota</taxon>
        <taxon>Fungi</taxon>
        <taxon>Fungi incertae sedis</taxon>
        <taxon>Zoopagomycota</taxon>
        <taxon>Kickxellomycotina</taxon>
        <taxon>Kickxellomycetes</taxon>
        <taxon>Kickxellales</taxon>
        <taxon>Kickxellaceae</taxon>
        <taxon>Mycoemilia</taxon>
    </lineage>
</organism>
<dbReference type="OrthoDB" id="185373at2759"/>
<dbReference type="Proteomes" id="UP001150538">
    <property type="component" value="Unassembled WGS sequence"/>
</dbReference>
<dbReference type="Pfam" id="PF01535">
    <property type="entry name" value="PPR"/>
    <property type="match status" value="1"/>
</dbReference>
<dbReference type="Pfam" id="PF13041">
    <property type="entry name" value="PPR_2"/>
    <property type="match status" value="1"/>
</dbReference>
<dbReference type="PROSITE" id="PS51375">
    <property type="entry name" value="PPR"/>
    <property type="match status" value="2"/>
</dbReference>
<feature type="repeat" description="PPR" evidence="1">
    <location>
        <begin position="770"/>
        <end position="804"/>
    </location>
</feature>
<keyword evidence="3" id="KW-1185">Reference proteome</keyword>